<dbReference type="InterPro" id="IPR007119">
    <property type="entry name" value="Phage_tail_spike_N"/>
</dbReference>
<dbReference type="Proteomes" id="UP000315636">
    <property type="component" value="Unassembled WGS sequence"/>
</dbReference>
<dbReference type="InterPro" id="IPR010572">
    <property type="entry name" value="Tail_dom"/>
</dbReference>
<evidence type="ECO:0000259" key="1">
    <source>
        <dbReference type="Pfam" id="PF06605"/>
    </source>
</evidence>
<proteinExistence type="predicted"/>
<evidence type="ECO:0000313" key="4">
    <source>
        <dbReference type="Proteomes" id="UP000315636"/>
    </source>
</evidence>
<dbReference type="NCBIfam" id="TIGR01665">
    <property type="entry name" value="put_anti_recept"/>
    <property type="match status" value="1"/>
</dbReference>
<evidence type="ECO:0000313" key="3">
    <source>
        <dbReference type="EMBL" id="SMO48599.1"/>
    </source>
</evidence>
<dbReference type="Pfam" id="PF18994">
    <property type="entry name" value="Prophage_tailD1"/>
    <property type="match status" value="1"/>
</dbReference>
<dbReference type="Pfam" id="PF06605">
    <property type="entry name" value="Prophage_tail"/>
    <property type="match status" value="1"/>
</dbReference>
<gene>
    <name evidence="3" type="ORF">SAMN06264849_102241</name>
</gene>
<keyword evidence="4" id="KW-1185">Reference proteome</keyword>
<accession>A0A521BND0</accession>
<dbReference type="AlphaFoldDB" id="A0A521BND0"/>
<dbReference type="InterPro" id="IPR044051">
    <property type="entry name" value="Prophage_tail_N"/>
</dbReference>
<organism evidence="3 4">
    <name type="scientific">Melghirimyces algeriensis</name>
    <dbReference type="NCBI Taxonomy" id="910412"/>
    <lineage>
        <taxon>Bacteria</taxon>
        <taxon>Bacillati</taxon>
        <taxon>Bacillota</taxon>
        <taxon>Bacilli</taxon>
        <taxon>Bacillales</taxon>
        <taxon>Thermoactinomycetaceae</taxon>
        <taxon>Melghirimyces</taxon>
    </lineage>
</organism>
<feature type="domain" description="Prophage endopeptidase tail N-terminal" evidence="2">
    <location>
        <begin position="40"/>
        <end position="121"/>
    </location>
</feature>
<protein>
    <submittedName>
        <fullName evidence="3">Phage minor structural protein, N-terminal region</fullName>
    </submittedName>
</protein>
<feature type="domain" description="Tail spike" evidence="1">
    <location>
        <begin position="123"/>
        <end position="368"/>
    </location>
</feature>
<name>A0A521BND0_9BACL</name>
<dbReference type="OrthoDB" id="2240714at2"/>
<reference evidence="3 4" key="1">
    <citation type="submission" date="2017-05" db="EMBL/GenBank/DDBJ databases">
        <authorList>
            <person name="Varghese N."/>
            <person name="Submissions S."/>
        </authorList>
    </citation>
    <scope>NUCLEOTIDE SEQUENCE [LARGE SCALE GENOMIC DNA]</scope>
    <source>
        <strain evidence="3 4">DSM 45474</strain>
    </source>
</reference>
<dbReference type="EMBL" id="FXTI01000002">
    <property type="protein sequence ID" value="SMO48599.1"/>
    <property type="molecule type" value="Genomic_DNA"/>
</dbReference>
<sequence length="492" mass="56608">MKLNQLGHVRYNLLGECRYNQFGDSSIVDPPYHQRAQWPILILDQQRNRLAVLENLTEFVVTEELNGEDTIDFSLPFHDSKRPFLENENLIQWGPRFYVIRRVHHSRGDAGEKMTDVYAEAIWYDLQYADPMQKSKWSDVRPLQVMQDILEGTPWRVGRCDIDTMRNLTLEEGLTNRLTALREMADIWGGLIRFHSATYTVDFVRDGGLRDPGIAIMYQKNMNEIEADYDTADLITRLYPYGKGNVTIQEANGGRPYLDNFQYTEQIRTRSFKDERFTNPYHLKAKAEEVLQKLSRPRLSYRVRAIDLSMLSGLEHEAFRIGDRVRVFDEELGIDVKTHIARWQYDVLEPWNTELELESTAPTLSDLLGNTTGTGYLESEDSVERTEMLELMVFNYLLNSRADDGFAYWVNNGWEIDSQQGYSGGASFLCHGQLGVEKTLTQTVEPAHRDSYTVSMQVSTEDLSKGPNGKVGVELVIHYDEGDPETVFIPLG</sequence>
<evidence type="ECO:0000259" key="2">
    <source>
        <dbReference type="Pfam" id="PF18994"/>
    </source>
</evidence>
<dbReference type="RefSeq" id="WP_142504540.1">
    <property type="nucleotide sequence ID" value="NZ_FXTI01000002.1"/>
</dbReference>